<dbReference type="InterPro" id="IPR020568">
    <property type="entry name" value="Ribosomal_Su5_D2-typ_SF"/>
</dbReference>
<gene>
    <name evidence="3" type="ORF">COU10_00325</name>
</gene>
<dbReference type="InterPro" id="IPR014721">
    <property type="entry name" value="Ribsml_uS5_D2-typ_fold_subgr"/>
</dbReference>
<organism evidence="3 4">
    <name type="scientific">Candidatus Harrisonbacteria bacterium CG10_big_fil_rev_8_21_14_0_10_45_28</name>
    <dbReference type="NCBI Taxonomy" id="1974586"/>
    <lineage>
        <taxon>Bacteria</taxon>
        <taxon>Candidatus Harrisoniibacteriota</taxon>
    </lineage>
</organism>
<protein>
    <recommendedName>
        <fullName evidence="2">AAA+ ATPase domain-containing protein</fullName>
    </recommendedName>
</protein>
<comment type="caution">
    <text evidence="3">The sequence shown here is derived from an EMBL/GenBank/DDBJ whole genome shotgun (WGS) entry which is preliminary data.</text>
</comment>
<dbReference type="InterPro" id="IPR003593">
    <property type="entry name" value="AAA+_ATPase"/>
</dbReference>
<dbReference type="SUPFAM" id="SSF52540">
    <property type="entry name" value="P-loop containing nucleoside triphosphate hydrolases"/>
    <property type="match status" value="1"/>
</dbReference>
<dbReference type="NCBIfam" id="TIGR00368">
    <property type="entry name" value="YifB family Mg chelatase-like AAA ATPase"/>
    <property type="match status" value="1"/>
</dbReference>
<dbReference type="PANTHER" id="PTHR32039">
    <property type="entry name" value="MAGNESIUM-CHELATASE SUBUNIT CHLI"/>
    <property type="match status" value="1"/>
</dbReference>
<feature type="domain" description="AAA+ ATPase" evidence="2">
    <location>
        <begin position="215"/>
        <end position="397"/>
    </location>
</feature>
<dbReference type="CDD" id="cd00009">
    <property type="entry name" value="AAA"/>
    <property type="match status" value="1"/>
</dbReference>
<evidence type="ECO:0000256" key="1">
    <source>
        <dbReference type="ARBA" id="ARBA00006354"/>
    </source>
</evidence>
<dbReference type="Gene3D" id="3.30.230.10">
    <property type="match status" value="1"/>
</dbReference>
<dbReference type="SMART" id="SM00382">
    <property type="entry name" value="AAA"/>
    <property type="match status" value="1"/>
</dbReference>
<dbReference type="InterPro" id="IPR027417">
    <property type="entry name" value="P-loop_NTPase"/>
</dbReference>
<dbReference type="Proteomes" id="UP000230903">
    <property type="component" value="Unassembled WGS sequence"/>
</dbReference>
<name>A0A2H0UP99_9BACT</name>
<sequence>MPSTFSKILSSELEGINAHLIDVETDVHVGLHSFTIVGLADKALSESKERINSALKNIGIKPPAQENRRITVNLAPADIKKTGSQYDLPIAIGYLLSTDQLRPKRAIGLMVGELALDGGIRKINGALSFAQCALANGQEEIIVPAGNAEEAAMIPGLRVFPVKTLRQVIDFLEKKIHLAPQAQTQPIQEEPPFIQFSEIKGNENAKRALMIAAAGGHNLLMTGPPGTGKTMLAQALASILPKPTHSEIIEITRIHSAANLLGNKPFIAHRPFRALHQSASVAAVLGGGTNPRPGEISLAHRGILFLDELPEFRRDLLESLRQPLESGQAVVTRVKNNLVFPARFTLVSAMNPCPCGYYQDEEKACSCSMNQIMRYQKKISGPLLDRIDIQISVPRVSLSELQNKEENPELMAQTREKIESARARQKERFKNISKKKNIYTNNEMSSKDVDQLVSLSPEVEGYLRQIFEKSFISARGYYRILKTARTIADIDGQEDISLANVKEAFSFRLREN</sequence>
<dbReference type="Gene3D" id="3.40.50.300">
    <property type="entry name" value="P-loop containing nucleotide triphosphate hydrolases"/>
    <property type="match status" value="1"/>
</dbReference>
<proteinExistence type="inferred from homology"/>
<dbReference type="InterPro" id="IPR025158">
    <property type="entry name" value="Mg_chelat-rel_C"/>
</dbReference>
<dbReference type="InterPro" id="IPR045006">
    <property type="entry name" value="CHLI-like"/>
</dbReference>
<dbReference type="Pfam" id="PF13335">
    <property type="entry name" value="Mg_chelatase_C"/>
    <property type="match status" value="1"/>
</dbReference>
<evidence type="ECO:0000313" key="4">
    <source>
        <dbReference type="Proteomes" id="UP000230903"/>
    </source>
</evidence>
<dbReference type="SUPFAM" id="SSF54211">
    <property type="entry name" value="Ribosomal protein S5 domain 2-like"/>
    <property type="match status" value="1"/>
</dbReference>
<dbReference type="InterPro" id="IPR000523">
    <property type="entry name" value="Mg_chelatse_chII-like_cat_dom"/>
</dbReference>
<evidence type="ECO:0000259" key="2">
    <source>
        <dbReference type="SMART" id="SM00382"/>
    </source>
</evidence>
<dbReference type="Pfam" id="PF13541">
    <property type="entry name" value="ChlI"/>
    <property type="match status" value="1"/>
</dbReference>
<dbReference type="GO" id="GO:0005524">
    <property type="term" value="F:ATP binding"/>
    <property type="evidence" value="ECO:0007669"/>
    <property type="project" value="InterPro"/>
</dbReference>
<dbReference type="Pfam" id="PF01078">
    <property type="entry name" value="Mg_chelatase"/>
    <property type="match status" value="1"/>
</dbReference>
<accession>A0A2H0UP99</accession>
<evidence type="ECO:0000313" key="3">
    <source>
        <dbReference type="EMBL" id="PIR88224.1"/>
    </source>
</evidence>
<comment type="similarity">
    <text evidence="1">Belongs to the Mg-chelatase subunits D/I family. ComM subfamily.</text>
</comment>
<dbReference type="InterPro" id="IPR004482">
    <property type="entry name" value="Mg_chelat-rel"/>
</dbReference>
<dbReference type="AlphaFoldDB" id="A0A2H0UP99"/>
<reference evidence="4" key="1">
    <citation type="submission" date="2017-09" db="EMBL/GenBank/DDBJ databases">
        <title>Depth-based differentiation of microbial function through sediment-hosted aquifers and enrichment of novel symbionts in the deep terrestrial subsurface.</title>
        <authorList>
            <person name="Probst A.J."/>
            <person name="Ladd B."/>
            <person name="Jarett J.K."/>
            <person name="Geller-Mcgrath D.E."/>
            <person name="Sieber C.M.K."/>
            <person name="Emerson J.B."/>
            <person name="Anantharaman K."/>
            <person name="Thomas B.C."/>
            <person name="Malmstrom R."/>
            <person name="Stieglmeier M."/>
            <person name="Klingl A."/>
            <person name="Woyke T."/>
            <person name="Ryan C.M."/>
            <person name="Banfield J.F."/>
        </authorList>
    </citation>
    <scope>NUCLEOTIDE SEQUENCE [LARGE SCALE GENOMIC DNA]</scope>
</reference>
<dbReference type="PANTHER" id="PTHR32039:SF7">
    <property type="entry name" value="COMPETENCE PROTEIN COMM"/>
    <property type="match status" value="1"/>
</dbReference>
<dbReference type="EMBL" id="PFBC01000006">
    <property type="protein sequence ID" value="PIR88224.1"/>
    <property type="molecule type" value="Genomic_DNA"/>
</dbReference>